<evidence type="ECO:0000256" key="3">
    <source>
        <dbReference type="ARBA" id="ARBA00023163"/>
    </source>
</evidence>
<evidence type="ECO:0000313" key="7">
    <source>
        <dbReference type="Proteomes" id="UP000304148"/>
    </source>
</evidence>
<feature type="transmembrane region" description="Helical" evidence="4">
    <location>
        <begin position="21"/>
        <end position="42"/>
    </location>
</feature>
<organism evidence="6 7">
    <name type="scientific">Paenibacillus alvei</name>
    <name type="common">Bacillus alvei</name>
    <dbReference type="NCBI Taxonomy" id="44250"/>
    <lineage>
        <taxon>Bacteria</taxon>
        <taxon>Bacillati</taxon>
        <taxon>Bacillota</taxon>
        <taxon>Bacilli</taxon>
        <taxon>Bacillales</taxon>
        <taxon>Paenibacillaceae</taxon>
        <taxon>Paenibacillus</taxon>
    </lineage>
</organism>
<feature type="domain" description="HTH araC/xylS-type" evidence="5">
    <location>
        <begin position="674"/>
        <end position="771"/>
    </location>
</feature>
<dbReference type="PANTHER" id="PTHR43280">
    <property type="entry name" value="ARAC-FAMILY TRANSCRIPTIONAL REGULATOR"/>
    <property type="match status" value="1"/>
</dbReference>
<dbReference type="InterPro" id="IPR041522">
    <property type="entry name" value="CdaR_GGDEF"/>
</dbReference>
<name>A0A383RLQ9_PAEAL</name>
<keyword evidence="4" id="KW-0812">Transmembrane</keyword>
<dbReference type="EMBL" id="LS992241">
    <property type="protein sequence ID" value="SYX87512.1"/>
    <property type="molecule type" value="Genomic_DNA"/>
</dbReference>
<dbReference type="RefSeq" id="WP_138189095.1">
    <property type="nucleotide sequence ID" value="NZ_LS992241.1"/>
</dbReference>
<dbReference type="AlphaFoldDB" id="A0A383RLQ9"/>
<dbReference type="Pfam" id="PF12833">
    <property type="entry name" value="HTH_18"/>
    <property type="match status" value="1"/>
</dbReference>
<dbReference type="Gene3D" id="1.10.10.60">
    <property type="entry name" value="Homeodomain-like"/>
    <property type="match status" value="2"/>
</dbReference>
<keyword evidence="4" id="KW-0472">Membrane</keyword>
<dbReference type="InterPro" id="IPR009057">
    <property type="entry name" value="Homeodomain-like_sf"/>
</dbReference>
<accession>A0A383RLQ9</accession>
<dbReference type="GO" id="GO:0043565">
    <property type="term" value="F:sequence-specific DNA binding"/>
    <property type="evidence" value="ECO:0007669"/>
    <property type="project" value="InterPro"/>
</dbReference>
<evidence type="ECO:0000313" key="6">
    <source>
        <dbReference type="EMBL" id="SYX87512.1"/>
    </source>
</evidence>
<dbReference type="InterPro" id="IPR018060">
    <property type="entry name" value="HTH_AraC"/>
</dbReference>
<evidence type="ECO:0000259" key="5">
    <source>
        <dbReference type="PROSITE" id="PS01124"/>
    </source>
</evidence>
<keyword evidence="4" id="KW-1133">Transmembrane helix</keyword>
<sequence length="777" mass="88406">MGKLHEILRPSSKGIFYWKSLALAVLLTCLPITIISAAYLYMGNQQLVKQFQEKNDSEMIEAAKQIDKQLGQLINYALHMVVKPHFKPTISDMDFAQQFEETNQLLDTLTLIENADPIIDQVYLYVAKQNKVLQPSIGLRTLEQEEESSRWKELMSAEQGIFWTHELQRPFSRGSSHAVVMKLPFNGNASYGAIVIYINPSKLFVFANPDRYAYLLDEEGHIIGQSGASRQNPEAFAAIQSHQTQHTEALNQPSGSSKVPLDQDTLLMNTVTLEKMGGKWTYLSATPQSIITAPTRPYTHILIVCWIFAVMAALALSWFASHRMYRPIRRMMNLLAGWRSPDTDVHNELDYIEREWQHYRITNETLEWRLNQAVPSMREAIMNQFITGQAAHWTEREMNEKLHTMGVAIEGRSFAAIVLQLHTTDEEYKPLSDKDDVLLTYAAINIVAELSQSAAEHVHTINFLDGSFGLVLILPTQDHAQAEAQQELHSLCSHYINVLHEVLRIQATIVYNGPTSSWMDIPHAMEQAQRALRCRTFDATSQLLQAEQVLDRANTLLEAPLLELEQELIYALNMGLAQEATQALEQYVEALQASHAAEWLVHQALLRLMGSIHRAMLQAGHNPYAVYDSAQLYEELRMLRNPQASLSWFQEKVIHPYIHSLSRSFNASMKEIIDNLLERIAQSNGQEIALETYANSNGVSISQLSKAFKQMTGTNYVDYVTSIRMNYCKQLLLTTDMKINEIAESAGYQAPYFNRIFKKLEGITPGQYRQRHSSQTL</sequence>
<evidence type="ECO:0000256" key="1">
    <source>
        <dbReference type="ARBA" id="ARBA00023015"/>
    </source>
</evidence>
<dbReference type="PROSITE" id="PS01124">
    <property type="entry name" value="HTH_ARAC_FAMILY_2"/>
    <property type="match status" value="1"/>
</dbReference>
<proteinExistence type="predicted"/>
<feature type="transmembrane region" description="Helical" evidence="4">
    <location>
        <begin position="298"/>
        <end position="321"/>
    </location>
</feature>
<evidence type="ECO:0000256" key="2">
    <source>
        <dbReference type="ARBA" id="ARBA00023125"/>
    </source>
</evidence>
<dbReference type="Pfam" id="PF17853">
    <property type="entry name" value="GGDEF_2"/>
    <property type="match status" value="1"/>
</dbReference>
<dbReference type="PANTHER" id="PTHR43280:SF2">
    <property type="entry name" value="HTH-TYPE TRANSCRIPTIONAL REGULATOR EXSA"/>
    <property type="match status" value="1"/>
</dbReference>
<reference evidence="7" key="1">
    <citation type="submission" date="2018-08" db="EMBL/GenBank/DDBJ databases">
        <authorList>
            <person name="Chevrot R."/>
        </authorList>
    </citation>
    <scope>NUCLEOTIDE SEQUENCE [LARGE SCALE GENOMIC DNA]</scope>
</reference>
<dbReference type="GO" id="GO:0003700">
    <property type="term" value="F:DNA-binding transcription factor activity"/>
    <property type="evidence" value="ECO:0007669"/>
    <property type="project" value="InterPro"/>
</dbReference>
<keyword evidence="1" id="KW-0805">Transcription regulation</keyword>
<protein>
    <submittedName>
        <fullName evidence="6">AraC family transcriptional regulator</fullName>
    </submittedName>
</protein>
<dbReference type="SUPFAM" id="SSF46689">
    <property type="entry name" value="Homeodomain-like"/>
    <property type="match status" value="1"/>
</dbReference>
<gene>
    <name evidence="6" type="ORF">PBLR_15942</name>
</gene>
<evidence type="ECO:0000256" key="4">
    <source>
        <dbReference type="SAM" id="Phobius"/>
    </source>
</evidence>
<dbReference type="SMART" id="SM00342">
    <property type="entry name" value="HTH_ARAC"/>
    <property type="match status" value="1"/>
</dbReference>
<dbReference type="Proteomes" id="UP000304148">
    <property type="component" value="Chromosome"/>
</dbReference>
<keyword evidence="2" id="KW-0238">DNA-binding</keyword>
<keyword evidence="3" id="KW-0804">Transcription</keyword>